<keyword evidence="2" id="KW-0808">Transferase</keyword>
<dbReference type="Proteomes" id="UP000295832">
    <property type="component" value="Unassembled WGS sequence"/>
</dbReference>
<sequence length="168" mass="19238">MKECSLIETERLAIRHLSVEDVPKIFLMSQEEGMKKWLPDQVYENEEVAHEVVEFLISQYLEKVSPDKTPYVLGLVIKETKELIGHVGLSPIEEGIEIGYAIEEKYQGKGYATEAVKAMSTWALKELEIPSIWGIVDINNTISARVLEKSEYIFVKESENKNKYMIKA</sequence>
<keyword evidence="3" id="KW-1185">Reference proteome</keyword>
<dbReference type="InterPro" id="IPR016181">
    <property type="entry name" value="Acyl_CoA_acyltransferase"/>
</dbReference>
<dbReference type="PANTHER" id="PTHR43792">
    <property type="entry name" value="GNAT FAMILY, PUTATIVE (AFU_ORTHOLOGUE AFUA_3G00765)-RELATED-RELATED"/>
    <property type="match status" value="1"/>
</dbReference>
<dbReference type="GO" id="GO:0016747">
    <property type="term" value="F:acyltransferase activity, transferring groups other than amino-acyl groups"/>
    <property type="evidence" value="ECO:0007669"/>
    <property type="project" value="InterPro"/>
</dbReference>
<dbReference type="RefSeq" id="WP_134117524.1">
    <property type="nucleotide sequence ID" value="NZ_SOEG01000020.1"/>
</dbReference>
<feature type="domain" description="N-acetyltransferase" evidence="1">
    <location>
        <begin position="12"/>
        <end position="168"/>
    </location>
</feature>
<dbReference type="InterPro" id="IPR000182">
    <property type="entry name" value="GNAT_dom"/>
</dbReference>
<dbReference type="EMBL" id="SOEG01000020">
    <property type="protein sequence ID" value="TDX49154.1"/>
    <property type="molecule type" value="Genomic_DNA"/>
</dbReference>
<dbReference type="AlphaFoldDB" id="A0A4R8H249"/>
<dbReference type="InterPro" id="IPR051531">
    <property type="entry name" value="N-acetyltransferase"/>
</dbReference>
<evidence type="ECO:0000313" key="3">
    <source>
        <dbReference type="Proteomes" id="UP000295832"/>
    </source>
</evidence>
<accession>A0A4R8H249</accession>
<dbReference type="PANTHER" id="PTHR43792:SF1">
    <property type="entry name" value="N-ACETYLTRANSFERASE DOMAIN-CONTAINING PROTEIN"/>
    <property type="match status" value="1"/>
</dbReference>
<comment type="caution">
    <text evidence="2">The sequence shown here is derived from an EMBL/GenBank/DDBJ whole genome shotgun (WGS) entry which is preliminary data.</text>
</comment>
<dbReference type="Pfam" id="PF13302">
    <property type="entry name" value="Acetyltransf_3"/>
    <property type="match status" value="1"/>
</dbReference>
<dbReference type="Gene3D" id="3.40.630.30">
    <property type="match status" value="1"/>
</dbReference>
<dbReference type="PROSITE" id="PS51186">
    <property type="entry name" value="GNAT"/>
    <property type="match status" value="1"/>
</dbReference>
<evidence type="ECO:0000259" key="1">
    <source>
        <dbReference type="PROSITE" id="PS51186"/>
    </source>
</evidence>
<dbReference type="SUPFAM" id="SSF55729">
    <property type="entry name" value="Acyl-CoA N-acyltransferases (Nat)"/>
    <property type="match status" value="1"/>
</dbReference>
<name>A0A4R8H249_9FIRM</name>
<gene>
    <name evidence="2" type="ORF">C7959_12048</name>
</gene>
<evidence type="ECO:0000313" key="2">
    <source>
        <dbReference type="EMBL" id="TDX49154.1"/>
    </source>
</evidence>
<organism evidence="2 3">
    <name type="scientific">Orenia marismortui</name>
    <dbReference type="NCBI Taxonomy" id="46469"/>
    <lineage>
        <taxon>Bacteria</taxon>
        <taxon>Bacillati</taxon>
        <taxon>Bacillota</taxon>
        <taxon>Clostridia</taxon>
        <taxon>Halanaerobiales</taxon>
        <taxon>Halobacteroidaceae</taxon>
        <taxon>Orenia</taxon>
    </lineage>
</organism>
<proteinExistence type="predicted"/>
<dbReference type="CDD" id="cd04301">
    <property type="entry name" value="NAT_SF"/>
    <property type="match status" value="1"/>
</dbReference>
<dbReference type="STRING" id="926561.GCA_000379025_01590"/>
<reference evidence="2 3" key="1">
    <citation type="submission" date="2019-03" db="EMBL/GenBank/DDBJ databases">
        <title>Subsurface microbial communities from deep shales in Ohio and West Virginia, USA.</title>
        <authorList>
            <person name="Wrighton K."/>
        </authorList>
    </citation>
    <scope>NUCLEOTIDE SEQUENCE [LARGE SCALE GENOMIC DNA]</scope>
    <source>
        <strain evidence="2 3">MSL 6dP</strain>
    </source>
</reference>
<protein>
    <submittedName>
        <fullName evidence="2">RimJ/RimL family protein N-acetyltransferase</fullName>
    </submittedName>
</protein>